<evidence type="ECO:0000256" key="2">
    <source>
        <dbReference type="ARBA" id="ARBA00022450"/>
    </source>
</evidence>
<dbReference type="GO" id="GO:0005737">
    <property type="term" value="C:cytoplasm"/>
    <property type="evidence" value="ECO:0007669"/>
    <property type="project" value="TreeGrafter"/>
</dbReference>
<dbReference type="GO" id="GO:0031177">
    <property type="term" value="F:phosphopantetheine binding"/>
    <property type="evidence" value="ECO:0007669"/>
    <property type="project" value="InterPro"/>
</dbReference>
<dbReference type="Gene3D" id="1.10.1200.10">
    <property type="entry name" value="ACP-like"/>
    <property type="match status" value="2"/>
</dbReference>
<dbReference type="OrthoDB" id="2472181at2"/>
<name>A0A317DRA3_9ACTN</name>
<dbReference type="Gene3D" id="3.30.300.30">
    <property type="match status" value="1"/>
</dbReference>
<dbReference type="PANTHER" id="PTHR45527:SF1">
    <property type="entry name" value="FATTY ACID SYNTHASE"/>
    <property type="match status" value="1"/>
</dbReference>
<dbReference type="PROSITE" id="PS00455">
    <property type="entry name" value="AMP_BINDING"/>
    <property type="match status" value="1"/>
</dbReference>
<feature type="region of interest" description="Disordered" evidence="4">
    <location>
        <begin position="1"/>
        <end position="23"/>
    </location>
</feature>
<dbReference type="GO" id="GO:0008610">
    <property type="term" value="P:lipid biosynthetic process"/>
    <property type="evidence" value="ECO:0007669"/>
    <property type="project" value="UniProtKB-ARBA"/>
</dbReference>
<dbReference type="InterPro" id="IPR010071">
    <property type="entry name" value="AA_adenyl_dom"/>
</dbReference>
<dbReference type="Gene3D" id="3.30.559.10">
    <property type="entry name" value="Chloramphenicol acetyltransferase-like domain"/>
    <property type="match status" value="1"/>
</dbReference>
<sequence length="1229" mass="130675">MTGPEALTATRGGPDAGGRDGAAPYAVGPDLEYPEATLADLILAAAARRGPAVAVRQWHEVLSYTELVDRAAALAATLRGQGVGPETRVGICAGRRPELLVAVLGVLLAGGCYVPLDRAHPRRRIREIARDAGLSTAVVDKAGREALADLDLRLVDIPAEPAGTRPAAVACPARPDNAAYVLYTSGSTGRPKGVVVSHRSVVAHVTAFGAYSGADESCRAFGFAPLGFDASVQDLFIPLVAGGEIALVPDADRVDPVRLQRFAEAHRVTWGCLPAALLPLLDPDRLPHWRTVFTGIEAPAPEQVERWTGSADRPTRWFSNGYGPTEATVCVTGYLASGPWDGPVPMGRPLANHRIHLVDDDGEPVPPGTPGEVLIGGVGLARGYLGRPALTAERFVPDPFSGEPGARLYRTGDRAVWLPDRQLLFLGRVDRQVKVRGQRVELGEVEAVLGDHPLVRQAAVVPVDGPAGTELVAVVTPAQSPPDAELVEFLRQRVPDVMVPRRLLRLDELPLTPSGKRDRARLAELAVAGFAAPGPSDGKAAGAAGAGLDATPAGGLDGGADAAGTPDERAVAGAWRRVLGVLAANPADDFFAAGGTSLSAMRLVAVLRDELRRDVSVADIFDGRTLGGLAARVAGADRLTEPELLPGQPPTLSPSQRRLWFLDQLAPDSAAYNTAMAERLRGPLDLTALRAALRAVVHRHEVLRWRITRVAGAPHVICDPPGDVPLRVVDLSGMDPADRETELRAWLQAGAATRFDLATGPVWQAELYRLAADEHVLAMTFHHAVFDGWSQAVLYDQLATAYRAARDGTAPLDPLPATYADYAVWRAARDRRHGPDDLAWWTAHLAGAPTMLELPADRVRPAAQTYRGEFASAPFPPELDARVRALAARLGATPSTVLLAAFGEVLRRLLDRTDHVVGVVVADRRLAAVADLVGFFVDIAPVRLRPDGERSFTDQVLACRQELLDVLAHPNAPLERIVQELSVPRDPARPPLVQVLFNVFNFAEPALDLPDLVAERVPAGLPGSPFDLTLYLVERQGVLALDAVYNPDLFAAARIADLLDGYLAVLDSLTDAPERPADSVPAPAVLARVQAGAVRSTPPPAPPGRAAVGPAAAAGPVAPTGPTEELVARVWRETLRVDRVGAADSFFDLGGHSIAMAEVQHRLAEATGREIALVDLFRYPNVRALAAFLDGAENSDGIHLALQRAADRRARARGRQQRRPTGSPGRAEP</sequence>
<dbReference type="EMBL" id="QGKS01000184">
    <property type="protein sequence ID" value="PWR15425.1"/>
    <property type="molecule type" value="Genomic_DNA"/>
</dbReference>
<accession>A0A317DRA3</accession>
<keyword evidence="2" id="KW-0596">Phosphopantetheine</keyword>
<dbReference type="SUPFAM" id="SSF47336">
    <property type="entry name" value="ACP-like"/>
    <property type="match status" value="2"/>
</dbReference>
<keyword evidence="3" id="KW-0597">Phosphoprotein</keyword>
<dbReference type="PROSITE" id="PS50075">
    <property type="entry name" value="CARRIER"/>
    <property type="match status" value="2"/>
</dbReference>
<dbReference type="SUPFAM" id="SSF52777">
    <property type="entry name" value="CoA-dependent acyltransferases"/>
    <property type="match status" value="2"/>
</dbReference>
<dbReference type="Pfam" id="PF00550">
    <property type="entry name" value="PP-binding"/>
    <property type="match status" value="2"/>
</dbReference>
<dbReference type="NCBIfam" id="TIGR01733">
    <property type="entry name" value="AA-adenyl-dom"/>
    <property type="match status" value="1"/>
</dbReference>
<evidence type="ECO:0000256" key="3">
    <source>
        <dbReference type="ARBA" id="ARBA00022553"/>
    </source>
</evidence>
<proteinExistence type="predicted"/>
<dbReference type="SUPFAM" id="SSF56801">
    <property type="entry name" value="Acetyl-CoA synthetase-like"/>
    <property type="match status" value="1"/>
</dbReference>
<dbReference type="InterPro" id="IPR001242">
    <property type="entry name" value="Condensation_dom"/>
</dbReference>
<dbReference type="InterPro" id="IPR009081">
    <property type="entry name" value="PP-bd_ACP"/>
</dbReference>
<evidence type="ECO:0000256" key="4">
    <source>
        <dbReference type="SAM" id="MobiDB-lite"/>
    </source>
</evidence>
<dbReference type="InterPro" id="IPR036736">
    <property type="entry name" value="ACP-like_sf"/>
</dbReference>
<dbReference type="RefSeq" id="WP_109801468.1">
    <property type="nucleotide sequence ID" value="NZ_QGKS01000184.1"/>
</dbReference>
<dbReference type="GO" id="GO:0003824">
    <property type="term" value="F:catalytic activity"/>
    <property type="evidence" value="ECO:0007669"/>
    <property type="project" value="InterPro"/>
</dbReference>
<feature type="compositionally biased region" description="Low complexity" evidence="4">
    <location>
        <begin position="1104"/>
        <end position="1120"/>
    </location>
</feature>
<dbReference type="SMART" id="SM00823">
    <property type="entry name" value="PKS_PP"/>
    <property type="match status" value="2"/>
</dbReference>
<evidence type="ECO:0000313" key="7">
    <source>
        <dbReference type="Proteomes" id="UP000246050"/>
    </source>
</evidence>
<dbReference type="Pfam" id="PF00668">
    <property type="entry name" value="Condensation"/>
    <property type="match status" value="1"/>
</dbReference>
<dbReference type="GO" id="GO:0044550">
    <property type="term" value="P:secondary metabolite biosynthetic process"/>
    <property type="evidence" value="ECO:0007669"/>
    <property type="project" value="TreeGrafter"/>
</dbReference>
<dbReference type="FunFam" id="3.40.50.980:FF:000001">
    <property type="entry name" value="Non-ribosomal peptide synthetase"/>
    <property type="match status" value="1"/>
</dbReference>
<dbReference type="GO" id="GO:0043041">
    <property type="term" value="P:amino acid activation for nonribosomal peptide biosynthetic process"/>
    <property type="evidence" value="ECO:0007669"/>
    <property type="project" value="TreeGrafter"/>
</dbReference>
<feature type="domain" description="Carrier" evidence="5">
    <location>
        <begin position="1118"/>
        <end position="1193"/>
    </location>
</feature>
<dbReference type="Gene3D" id="3.30.559.30">
    <property type="entry name" value="Nonribosomal peptide synthetase, condensation domain"/>
    <property type="match status" value="1"/>
</dbReference>
<protein>
    <submittedName>
        <fullName evidence="6">Non-ribosomal peptide synthetase</fullName>
    </submittedName>
</protein>
<gene>
    <name evidence="6" type="ORF">DKT69_11045</name>
</gene>
<dbReference type="PANTHER" id="PTHR45527">
    <property type="entry name" value="NONRIBOSOMAL PEPTIDE SYNTHETASE"/>
    <property type="match status" value="1"/>
</dbReference>
<dbReference type="CDD" id="cd19531">
    <property type="entry name" value="LCL_NRPS-like"/>
    <property type="match status" value="1"/>
</dbReference>
<dbReference type="CDD" id="cd05930">
    <property type="entry name" value="A_NRPS"/>
    <property type="match status" value="1"/>
</dbReference>
<dbReference type="InterPro" id="IPR000873">
    <property type="entry name" value="AMP-dep_synth/lig_dom"/>
</dbReference>
<dbReference type="InterPro" id="IPR020845">
    <property type="entry name" value="AMP-binding_CS"/>
</dbReference>
<dbReference type="AlphaFoldDB" id="A0A317DRA3"/>
<dbReference type="InterPro" id="IPR023213">
    <property type="entry name" value="CAT-like_dom_sf"/>
</dbReference>
<dbReference type="Proteomes" id="UP000246050">
    <property type="component" value="Unassembled WGS sequence"/>
</dbReference>
<evidence type="ECO:0000313" key="6">
    <source>
        <dbReference type="EMBL" id="PWR15425.1"/>
    </source>
</evidence>
<reference evidence="6 7" key="1">
    <citation type="submission" date="2018-05" db="EMBL/GenBank/DDBJ databases">
        <title>Micromonosporas from Atacama Desert.</title>
        <authorList>
            <person name="Carro L."/>
            <person name="Golinska P."/>
            <person name="Klenk H.-P."/>
            <person name="Goodfellow M."/>
        </authorList>
    </citation>
    <scope>NUCLEOTIDE SEQUENCE [LARGE SCALE GENOMIC DNA]</scope>
    <source>
        <strain evidence="6 7">4G51</strain>
    </source>
</reference>
<evidence type="ECO:0000259" key="5">
    <source>
        <dbReference type="PROSITE" id="PS50075"/>
    </source>
</evidence>
<dbReference type="Gene3D" id="3.40.50.12780">
    <property type="entry name" value="N-terminal domain of ligase-like"/>
    <property type="match status" value="1"/>
</dbReference>
<dbReference type="InterPro" id="IPR042099">
    <property type="entry name" value="ANL_N_sf"/>
</dbReference>
<feature type="region of interest" description="Disordered" evidence="4">
    <location>
        <begin position="1094"/>
        <end position="1120"/>
    </location>
</feature>
<comment type="caution">
    <text evidence="6">The sequence shown here is derived from an EMBL/GenBank/DDBJ whole genome shotgun (WGS) entry which is preliminary data.</text>
</comment>
<organism evidence="6 7">
    <name type="scientific">Micromonospora sicca</name>
    <dbReference type="NCBI Taxonomy" id="2202420"/>
    <lineage>
        <taxon>Bacteria</taxon>
        <taxon>Bacillati</taxon>
        <taxon>Actinomycetota</taxon>
        <taxon>Actinomycetes</taxon>
        <taxon>Micromonosporales</taxon>
        <taxon>Micromonosporaceae</taxon>
        <taxon>Micromonospora</taxon>
    </lineage>
</organism>
<dbReference type="Pfam" id="PF13193">
    <property type="entry name" value="AMP-binding_C"/>
    <property type="match status" value="1"/>
</dbReference>
<dbReference type="InterPro" id="IPR025110">
    <property type="entry name" value="AMP-bd_C"/>
</dbReference>
<dbReference type="Pfam" id="PF00501">
    <property type="entry name" value="AMP-binding"/>
    <property type="match status" value="1"/>
</dbReference>
<evidence type="ECO:0000256" key="1">
    <source>
        <dbReference type="ARBA" id="ARBA00001957"/>
    </source>
</evidence>
<feature type="domain" description="Carrier" evidence="5">
    <location>
        <begin position="562"/>
        <end position="637"/>
    </location>
</feature>
<comment type="cofactor">
    <cofactor evidence="1">
        <name>pantetheine 4'-phosphate</name>
        <dbReference type="ChEBI" id="CHEBI:47942"/>
    </cofactor>
</comment>
<dbReference type="InterPro" id="IPR045851">
    <property type="entry name" value="AMP-bd_C_sf"/>
</dbReference>
<dbReference type="InterPro" id="IPR020806">
    <property type="entry name" value="PKS_PP-bd"/>
</dbReference>
<feature type="region of interest" description="Disordered" evidence="4">
    <location>
        <begin position="1207"/>
        <end position="1229"/>
    </location>
</feature>